<name>A0A0H4PEU8_9BACT</name>
<dbReference type="KEGG" id="camu:CA2015_3400"/>
<dbReference type="AlphaFoldDB" id="A0A0H4PEU8"/>
<dbReference type="Pfam" id="PF00248">
    <property type="entry name" value="Aldo_ket_red"/>
    <property type="match status" value="1"/>
</dbReference>
<evidence type="ECO:0000256" key="6">
    <source>
        <dbReference type="PIRSR" id="PIRSR000097-3"/>
    </source>
</evidence>
<dbReference type="InterPro" id="IPR018170">
    <property type="entry name" value="Aldo/ket_reductase_CS"/>
</dbReference>
<dbReference type="PANTHER" id="PTHR11732">
    <property type="entry name" value="ALDO/KETO REDUCTASE"/>
    <property type="match status" value="1"/>
</dbReference>
<evidence type="ECO:0000256" key="5">
    <source>
        <dbReference type="PIRSR" id="PIRSR000097-2"/>
    </source>
</evidence>
<dbReference type="SUPFAM" id="SSF51430">
    <property type="entry name" value="NAD(P)-linked oxidoreductase"/>
    <property type="match status" value="1"/>
</dbReference>
<dbReference type="FunFam" id="3.20.20.100:FF:000006">
    <property type="entry name" value="Aldo-keto reductase family 1 member A1"/>
    <property type="match status" value="1"/>
</dbReference>
<evidence type="ECO:0000256" key="3">
    <source>
        <dbReference type="ARBA" id="ARBA00023002"/>
    </source>
</evidence>
<protein>
    <submittedName>
        <fullName evidence="8">Aldehyde reductase</fullName>
    </submittedName>
</protein>
<comment type="similarity">
    <text evidence="1">Belongs to the aldo/keto reductase family.</text>
</comment>
<dbReference type="RefSeq" id="WP_048642971.1">
    <property type="nucleotide sequence ID" value="NZ_CP012040.1"/>
</dbReference>
<feature type="binding site" evidence="5">
    <location>
        <position position="110"/>
    </location>
    <ligand>
        <name>substrate</name>
    </ligand>
</feature>
<dbReference type="InterPro" id="IPR020471">
    <property type="entry name" value="AKR"/>
</dbReference>
<organism evidence="8 9">
    <name type="scientific">Cyclobacterium amurskyense</name>
    <dbReference type="NCBI Taxonomy" id="320787"/>
    <lineage>
        <taxon>Bacteria</taxon>
        <taxon>Pseudomonadati</taxon>
        <taxon>Bacteroidota</taxon>
        <taxon>Cytophagia</taxon>
        <taxon>Cytophagales</taxon>
        <taxon>Cyclobacteriaceae</taxon>
        <taxon>Cyclobacterium</taxon>
    </lineage>
</organism>
<dbReference type="PROSITE" id="PS00798">
    <property type="entry name" value="ALDOKETO_REDUCTASE_1"/>
    <property type="match status" value="1"/>
</dbReference>
<evidence type="ECO:0000313" key="8">
    <source>
        <dbReference type="EMBL" id="AKP52789.1"/>
    </source>
</evidence>
<dbReference type="Proteomes" id="UP000036520">
    <property type="component" value="Chromosome"/>
</dbReference>
<evidence type="ECO:0000256" key="1">
    <source>
        <dbReference type="ARBA" id="ARBA00007905"/>
    </source>
</evidence>
<evidence type="ECO:0000256" key="4">
    <source>
        <dbReference type="PIRSR" id="PIRSR000097-1"/>
    </source>
</evidence>
<evidence type="ECO:0000259" key="7">
    <source>
        <dbReference type="Pfam" id="PF00248"/>
    </source>
</evidence>
<evidence type="ECO:0000313" key="9">
    <source>
        <dbReference type="Proteomes" id="UP000036520"/>
    </source>
</evidence>
<reference evidence="8 9" key="1">
    <citation type="submission" date="2015-07" db="EMBL/GenBank/DDBJ databases">
        <authorList>
            <person name="Kim K.M."/>
        </authorList>
    </citation>
    <scope>NUCLEOTIDE SEQUENCE [LARGE SCALE GENOMIC DNA]</scope>
    <source>
        <strain evidence="8 9">KCTC 12363</strain>
    </source>
</reference>
<dbReference type="InterPro" id="IPR023210">
    <property type="entry name" value="NADP_OxRdtase_dom"/>
</dbReference>
<feature type="domain" description="NADP-dependent oxidoreductase" evidence="7">
    <location>
        <begin position="15"/>
        <end position="289"/>
    </location>
</feature>
<proteinExistence type="inferred from homology"/>
<dbReference type="PROSITE" id="PS00062">
    <property type="entry name" value="ALDOKETO_REDUCTASE_2"/>
    <property type="match status" value="1"/>
</dbReference>
<dbReference type="OrthoDB" id="9804790at2"/>
<keyword evidence="9" id="KW-1185">Reference proteome</keyword>
<evidence type="ECO:0000256" key="2">
    <source>
        <dbReference type="ARBA" id="ARBA00022857"/>
    </source>
</evidence>
<dbReference type="STRING" id="320787.CA2015_3400"/>
<dbReference type="PIRSF" id="PIRSF000097">
    <property type="entry name" value="AKR"/>
    <property type="match status" value="1"/>
</dbReference>
<keyword evidence="2" id="KW-0521">NADP</keyword>
<feature type="active site" description="Proton donor" evidence="4">
    <location>
        <position position="48"/>
    </location>
</feature>
<keyword evidence="3" id="KW-0560">Oxidoreductase</keyword>
<dbReference type="GO" id="GO:0016491">
    <property type="term" value="F:oxidoreductase activity"/>
    <property type="evidence" value="ECO:0007669"/>
    <property type="project" value="UniProtKB-KW"/>
</dbReference>
<dbReference type="EMBL" id="CP012040">
    <property type="protein sequence ID" value="AKP52789.1"/>
    <property type="molecule type" value="Genomic_DNA"/>
</dbReference>
<gene>
    <name evidence="8" type="ORF">CA2015_3400</name>
</gene>
<feature type="site" description="Lowers pKa of active site Tyr" evidence="6">
    <location>
        <position position="77"/>
    </location>
</feature>
<accession>A0A0H4PEU8</accession>
<sequence length="318" mass="35508">MKSLLFQNGDQMPALGLGTWKSKPNEVYEAVLHAIKVGYRHIDCAYVYKNENEIGKAISDAISQGLVKREELWVTSKLWNDSHLPNDVLPAIKNTLNDLQLDYLDLYLVHWPIALKKGVGMPAEPSDFLTKDEAPLSATWAEMEKLQKNGLTRQIGVSNFNSAKIEALKKTASLMPTVNQIEFHPYLPQAKLKDYCDKNGIHITGYGPLGAAYRVAANEVDHPLLLENKQLEIIAKNNSASVAQVVLAWAIEKGVSVVPKSVNFQRIEENFAGSKLVLNKEDMETIDNLGGPYRYTHGGAWVGEISPYDFSDIWEENL</sequence>
<dbReference type="Gene3D" id="3.20.20.100">
    <property type="entry name" value="NADP-dependent oxidoreductase domain"/>
    <property type="match status" value="1"/>
</dbReference>
<dbReference type="PRINTS" id="PR00069">
    <property type="entry name" value="ALDKETRDTASE"/>
</dbReference>
<dbReference type="InterPro" id="IPR036812">
    <property type="entry name" value="NAD(P)_OxRdtase_dom_sf"/>
</dbReference>